<dbReference type="RefSeq" id="WP_102477774.1">
    <property type="nucleotide sequence ID" value="NZ_MDBO01000075.1"/>
</dbReference>
<comment type="caution">
    <text evidence="2">The sequence shown here is derived from an EMBL/GenBank/DDBJ whole genome shotgun (WGS) entry which is preliminary data.</text>
</comment>
<evidence type="ECO:0000313" key="2">
    <source>
        <dbReference type="EMBL" id="PMP10218.1"/>
    </source>
</evidence>
<gene>
    <name evidence="2" type="ORF">BCS93_11120</name>
</gene>
<feature type="compositionally biased region" description="Basic and acidic residues" evidence="1">
    <location>
        <begin position="35"/>
        <end position="50"/>
    </location>
</feature>
<proteinExistence type="predicted"/>
<feature type="region of interest" description="Disordered" evidence="1">
    <location>
        <begin position="35"/>
        <end position="54"/>
    </location>
</feature>
<dbReference type="EMBL" id="MDBO01000075">
    <property type="protein sequence ID" value="PMP10218.1"/>
    <property type="molecule type" value="Genomic_DNA"/>
</dbReference>
<reference evidence="3" key="1">
    <citation type="submission" date="2016-07" db="EMBL/GenBank/DDBJ databases">
        <title>Nontailed viruses are major unrecognized killers of bacteria in the ocean.</title>
        <authorList>
            <person name="Kauffman K."/>
            <person name="Hussain F."/>
            <person name="Yang J."/>
            <person name="Arevalo P."/>
            <person name="Brown J."/>
            <person name="Cutler M."/>
            <person name="Kelly L."/>
            <person name="Polz M.F."/>
        </authorList>
    </citation>
    <scope>NUCLEOTIDE SEQUENCE [LARGE SCALE GENOMIC DNA]</scope>
    <source>
        <strain evidence="3">10N.222.49.A5</strain>
    </source>
</reference>
<sequence>MTTITKAQARKIQEVALFTTANRNRSMVNMLTEEAPKVAKGDKGKQERQTSPHAPIVRVTDLGKGGGDNVEMDLVHKLTKSPTMGDKKIAGRGEGIDFTQFDLSIDQGRHQVDAGGKMSQQRTTHDLKKTARTLLGTYFNDLQDQIATFHLAGARGDYFASDTIVPTANSEDFKEIMVNDVMAPTYERHFFGGDATSLDTLDSSDVFTMESVDNMDLFLEEMANPLQPIKFMGDDAKKANGESFYLMLVTPRQWNSWKQTASYADWQQLTANALSRASDFDHPVFRGECAMRGNILVKKYKGTPVRFNQGSTVNVAQNNDDATETQVQVATTVDRAMVLGGQALANAYGKTSGGNSFSIHQEKTDAGNRTETTIGWMNGLKKIRFRDKFGRLNDHGVMIMDTAVKAG</sequence>
<dbReference type="AlphaFoldDB" id="A0AAP8MWR8"/>
<accession>A0AAP8MWR8</accession>
<dbReference type="Proteomes" id="UP000235611">
    <property type="component" value="Unassembled WGS sequence"/>
</dbReference>
<protein>
    <submittedName>
        <fullName evidence="2">Major capsid protein</fullName>
    </submittedName>
</protein>
<name>A0AAP8MWR8_9VIBR</name>
<organism evidence="2 3">
    <name type="scientific">Vibrio breoganii</name>
    <dbReference type="NCBI Taxonomy" id="553239"/>
    <lineage>
        <taxon>Bacteria</taxon>
        <taxon>Pseudomonadati</taxon>
        <taxon>Pseudomonadota</taxon>
        <taxon>Gammaproteobacteria</taxon>
        <taxon>Vibrionales</taxon>
        <taxon>Vibrionaceae</taxon>
        <taxon>Vibrio</taxon>
    </lineage>
</organism>
<dbReference type="Pfam" id="PF13252">
    <property type="entry name" value="Phage_capsid_3"/>
    <property type="match status" value="1"/>
</dbReference>
<evidence type="ECO:0000256" key="1">
    <source>
        <dbReference type="SAM" id="MobiDB-lite"/>
    </source>
</evidence>
<evidence type="ECO:0000313" key="3">
    <source>
        <dbReference type="Proteomes" id="UP000235611"/>
    </source>
</evidence>
<dbReference type="InterPro" id="IPR025267">
    <property type="entry name" value="ORF017-like"/>
</dbReference>